<name>A0A510JJI7_9FUSO</name>
<sequence>MKRFLSGLLGIILLFFVMTIVYCLYCLFKIFVNKYIPFFEALIFLGICSGWTYGLNRYDKKNFEKEKDNSRSRFAPKEKKEPSNKELLSALFLAYIPAIITIYLGNVTELAYFISSYEKTKFTAEFFYSLNEVFNQRFFYKNLLIVSVTFIIFGAFFSFRTVTEYMKRKKEELEQ</sequence>
<dbReference type="EMBL" id="AP019823">
    <property type="protein sequence ID" value="BBM39478.1"/>
    <property type="molecule type" value="Genomic_DNA"/>
</dbReference>
<feature type="transmembrane region" description="Helical" evidence="1">
    <location>
        <begin position="138"/>
        <end position="159"/>
    </location>
</feature>
<proteinExistence type="predicted"/>
<accession>A0A510JJI7</accession>
<dbReference type="RefSeq" id="WP_026745766.1">
    <property type="nucleotide sequence ID" value="NZ_AP019823.1"/>
</dbReference>
<keyword evidence="3" id="KW-1185">Reference proteome</keyword>
<feature type="transmembrane region" description="Helical" evidence="1">
    <location>
        <begin position="87"/>
        <end position="105"/>
    </location>
</feature>
<evidence type="ECO:0000313" key="2">
    <source>
        <dbReference type="EMBL" id="BBM39478.1"/>
    </source>
</evidence>
<gene>
    <name evidence="2" type="ORF">JCM16775_2195</name>
</gene>
<feature type="transmembrane region" description="Helical" evidence="1">
    <location>
        <begin position="38"/>
        <end position="55"/>
    </location>
</feature>
<protein>
    <submittedName>
        <fullName evidence="2">Uncharacterized protein</fullName>
    </submittedName>
</protein>
<dbReference type="KEGG" id="lhf:JCM16775_2195"/>
<evidence type="ECO:0000313" key="3">
    <source>
        <dbReference type="Proteomes" id="UP000321892"/>
    </source>
</evidence>
<dbReference type="AlphaFoldDB" id="A0A510JJI7"/>
<dbReference type="Proteomes" id="UP000321892">
    <property type="component" value="Chromosome"/>
</dbReference>
<dbReference type="OrthoDB" id="80417at2"/>
<reference evidence="2 3" key="1">
    <citation type="submission" date="2019-07" db="EMBL/GenBank/DDBJ databases">
        <title>Complete Genome Sequence of Leptotrichia hofstadii Strain JCM16775.</title>
        <authorList>
            <person name="Watanabe S."/>
            <person name="Cui L."/>
        </authorList>
    </citation>
    <scope>NUCLEOTIDE SEQUENCE [LARGE SCALE GENOMIC DNA]</scope>
    <source>
        <strain evidence="2 3">JCM16775</strain>
    </source>
</reference>
<evidence type="ECO:0000256" key="1">
    <source>
        <dbReference type="SAM" id="Phobius"/>
    </source>
</evidence>
<keyword evidence="1" id="KW-1133">Transmembrane helix</keyword>
<keyword evidence="1" id="KW-0472">Membrane</keyword>
<feature type="transmembrane region" description="Helical" evidence="1">
    <location>
        <begin position="7"/>
        <end position="32"/>
    </location>
</feature>
<organism evidence="2 3">
    <name type="scientific">Leptotrichia hofstadii</name>
    <dbReference type="NCBI Taxonomy" id="157688"/>
    <lineage>
        <taxon>Bacteria</taxon>
        <taxon>Fusobacteriati</taxon>
        <taxon>Fusobacteriota</taxon>
        <taxon>Fusobacteriia</taxon>
        <taxon>Fusobacteriales</taxon>
        <taxon>Leptotrichiaceae</taxon>
        <taxon>Leptotrichia</taxon>
    </lineage>
</organism>
<keyword evidence="1" id="KW-0812">Transmembrane</keyword>